<dbReference type="AlphaFoldDB" id="A0A914DZ66"/>
<dbReference type="WBParaSite" id="ACRNAN_scaffold47.g16006.t1">
    <property type="protein sequence ID" value="ACRNAN_scaffold47.g16006.t1"/>
    <property type="gene ID" value="ACRNAN_scaffold47.g16006"/>
</dbReference>
<proteinExistence type="predicted"/>
<accession>A0A914DZ66</accession>
<protein>
    <submittedName>
        <fullName evidence="2">Uncharacterized protein</fullName>
    </submittedName>
</protein>
<dbReference type="Proteomes" id="UP000887540">
    <property type="component" value="Unplaced"/>
</dbReference>
<evidence type="ECO:0000313" key="1">
    <source>
        <dbReference type="Proteomes" id="UP000887540"/>
    </source>
</evidence>
<organism evidence="1 2">
    <name type="scientific">Acrobeloides nanus</name>
    <dbReference type="NCBI Taxonomy" id="290746"/>
    <lineage>
        <taxon>Eukaryota</taxon>
        <taxon>Metazoa</taxon>
        <taxon>Ecdysozoa</taxon>
        <taxon>Nematoda</taxon>
        <taxon>Chromadorea</taxon>
        <taxon>Rhabditida</taxon>
        <taxon>Tylenchina</taxon>
        <taxon>Cephalobomorpha</taxon>
        <taxon>Cephaloboidea</taxon>
        <taxon>Cephalobidae</taxon>
        <taxon>Acrobeloides</taxon>
    </lineage>
</organism>
<evidence type="ECO:0000313" key="2">
    <source>
        <dbReference type="WBParaSite" id="ACRNAN_scaffold47.g16006.t1"/>
    </source>
</evidence>
<sequence>MKKSTDGKHVSIWEGEAQEFRVKDALLVRTTDGHPCLDMRYITAGQHGQIMGWTRIVRGQSTRRTSMSAVKMDNSWYIHVLYQDE</sequence>
<reference evidence="2" key="1">
    <citation type="submission" date="2022-11" db="UniProtKB">
        <authorList>
            <consortium name="WormBaseParasite"/>
        </authorList>
    </citation>
    <scope>IDENTIFICATION</scope>
</reference>
<name>A0A914DZ66_9BILA</name>
<keyword evidence="1" id="KW-1185">Reference proteome</keyword>